<dbReference type="Proteomes" id="UP001516464">
    <property type="component" value="Unassembled WGS sequence"/>
</dbReference>
<dbReference type="InterPro" id="IPR037171">
    <property type="entry name" value="NagB/RpiA_transferase-like"/>
</dbReference>
<dbReference type="InterPro" id="IPR039104">
    <property type="entry name" value="6PGL"/>
</dbReference>
<dbReference type="InterPro" id="IPR006148">
    <property type="entry name" value="Glc/Gal-6P_isomerase"/>
</dbReference>
<sequence length="199" mass="22857">MIHEPIFTDNFSQKILNILSNYSNKQLNLMISGGSILPFLEITKKLNTAKWKIYFCDERITSNKSDLNYQQASPFISHILNFPIYTDKLTPKECVENYKIPEIDLAFLGVGDDGHIASLEPMSPYLNSEEKLLYIENFPNSPNQRITVSIKFLNEVKKIYFLIPPKNGVLKKVKAPHPSILNKLTSDVFIILDQRCAYK</sequence>
<dbReference type="Gene3D" id="3.40.50.1360">
    <property type="match status" value="1"/>
</dbReference>
<evidence type="ECO:0000313" key="2">
    <source>
        <dbReference type="EMBL" id="KAF7682444.1"/>
    </source>
</evidence>
<comment type="caution">
    <text evidence="2">The sequence shown here is derived from an EMBL/GenBank/DDBJ whole genome shotgun (WGS) entry which is preliminary data.</text>
</comment>
<dbReference type="EMBL" id="SBIQ01000259">
    <property type="protein sequence ID" value="KAF7682444.1"/>
    <property type="molecule type" value="Genomic_DNA"/>
</dbReference>
<dbReference type="Pfam" id="PF01182">
    <property type="entry name" value="Glucosamine_iso"/>
    <property type="match status" value="1"/>
</dbReference>
<keyword evidence="3" id="KW-1185">Reference proteome</keyword>
<accession>A0ABQ7HWA8</accession>
<reference evidence="2 3" key="1">
    <citation type="submission" date="2019-01" db="EMBL/GenBank/DDBJ databases">
        <title>Genomes sequencing and comparative genomics of infectious freshwater microsporidia, Cucumispora dikerogammari and Thelohania contejeani.</title>
        <authorList>
            <person name="Cormier A."/>
            <person name="Giraud I."/>
            <person name="Wattier R."/>
            <person name="Teixeira M."/>
            <person name="Grandjean F."/>
            <person name="Rigaud T."/>
            <person name="Cordaux R."/>
        </authorList>
    </citation>
    <scope>NUCLEOTIDE SEQUENCE [LARGE SCALE GENOMIC DNA]</scope>
    <source>
        <strain evidence="2">T1</strain>
        <tissue evidence="2">Spores</tissue>
    </source>
</reference>
<dbReference type="SUPFAM" id="SSF100950">
    <property type="entry name" value="NagB/RpiA/CoA transferase-like"/>
    <property type="match status" value="1"/>
</dbReference>
<proteinExistence type="predicted"/>
<feature type="domain" description="Glucosamine/galactosamine-6-phosphate isomerase" evidence="1">
    <location>
        <begin position="14"/>
        <end position="167"/>
    </location>
</feature>
<gene>
    <name evidence="2" type="ORF">TCON_2327</name>
</gene>
<protein>
    <submittedName>
        <fullName evidence="2">6-phosphogluconolactonase</fullName>
    </submittedName>
</protein>
<evidence type="ECO:0000313" key="3">
    <source>
        <dbReference type="Proteomes" id="UP001516464"/>
    </source>
</evidence>
<dbReference type="PANTHER" id="PTHR11054">
    <property type="entry name" value="6-PHOSPHOGLUCONOLACTONASE"/>
    <property type="match status" value="1"/>
</dbReference>
<organism evidence="2 3">
    <name type="scientific">Astathelohania contejeani</name>
    <dbReference type="NCBI Taxonomy" id="164912"/>
    <lineage>
        <taxon>Eukaryota</taxon>
        <taxon>Fungi</taxon>
        <taxon>Fungi incertae sedis</taxon>
        <taxon>Microsporidia</taxon>
        <taxon>Astathelohaniidae</taxon>
        <taxon>Astathelohania</taxon>
    </lineage>
</organism>
<dbReference type="PANTHER" id="PTHR11054:SF0">
    <property type="entry name" value="6-PHOSPHOGLUCONOLACTONASE"/>
    <property type="match status" value="1"/>
</dbReference>
<name>A0ABQ7HWA8_9MICR</name>
<evidence type="ECO:0000259" key="1">
    <source>
        <dbReference type="Pfam" id="PF01182"/>
    </source>
</evidence>